<feature type="transmembrane region" description="Helical" evidence="11">
    <location>
        <begin position="173"/>
        <end position="197"/>
    </location>
</feature>
<dbReference type="PANTHER" id="PTHR42837:SF2">
    <property type="entry name" value="MEMBRANE METALLOPROTEASE ARASP2, CHLOROPLASTIC-RELATED"/>
    <property type="match status" value="1"/>
</dbReference>
<gene>
    <name evidence="13" type="primary">rseP</name>
    <name evidence="13" type="ORF">M3M40_01865</name>
</gene>
<feature type="transmembrane region" description="Helical" evidence="11">
    <location>
        <begin position="397"/>
        <end position="416"/>
    </location>
</feature>
<organism evidence="13 14">
    <name type="scientific">Fructilactobacillus cliffordii</name>
    <dbReference type="NCBI Taxonomy" id="2940299"/>
    <lineage>
        <taxon>Bacteria</taxon>
        <taxon>Bacillati</taxon>
        <taxon>Bacillota</taxon>
        <taxon>Bacilli</taxon>
        <taxon>Lactobacillales</taxon>
        <taxon>Lactobacillaceae</taxon>
        <taxon>Fructilactobacillus</taxon>
    </lineage>
</organism>
<feature type="domain" description="PDZ" evidence="12">
    <location>
        <begin position="187"/>
        <end position="263"/>
    </location>
</feature>
<dbReference type="RefSeq" id="WP_252767109.1">
    <property type="nucleotide sequence ID" value="NZ_CP097119.1"/>
</dbReference>
<comment type="subcellular location">
    <subcellularLocation>
        <location evidence="2">Membrane</location>
        <topology evidence="2">Multi-pass membrane protein</topology>
    </subcellularLocation>
</comment>
<keyword evidence="8 11" id="KW-1133">Transmembrane helix</keyword>
<evidence type="ECO:0000259" key="12">
    <source>
        <dbReference type="SMART" id="SM00228"/>
    </source>
</evidence>
<dbReference type="CDD" id="cd23081">
    <property type="entry name" value="cpPDZ_EcRseP-like"/>
    <property type="match status" value="1"/>
</dbReference>
<accession>A0A9Q8ZQ77</accession>
<dbReference type="GO" id="GO:0046872">
    <property type="term" value="F:metal ion binding"/>
    <property type="evidence" value="ECO:0007669"/>
    <property type="project" value="UniProtKB-KW"/>
</dbReference>
<evidence type="ECO:0000256" key="2">
    <source>
        <dbReference type="ARBA" id="ARBA00004141"/>
    </source>
</evidence>
<feature type="transmembrane region" description="Helical" evidence="11">
    <location>
        <begin position="6"/>
        <end position="26"/>
    </location>
</feature>
<evidence type="ECO:0000256" key="6">
    <source>
        <dbReference type="ARBA" id="ARBA00022801"/>
    </source>
</evidence>
<name>A0A9Q8ZQ77_9LACO</name>
<evidence type="ECO:0000256" key="1">
    <source>
        <dbReference type="ARBA" id="ARBA00001947"/>
    </source>
</evidence>
<dbReference type="AlphaFoldDB" id="A0A9Q8ZQ77"/>
<comment type="cofactor">
    <cofactor evidence="1 11">
        <name>Zn(2+)</name>
        <dbReference type="ChEBI" id="CHEBI:29105"/>
    </cofactor>
</comment>
<evidence type="ECO:0000256" key="8">
    <source>
        <dbReference type="ARBA" id="ARBA00022989"/>
    </source>
</evidence>
<evidence type="ECO:0000313" key="13">
    <source>
        <dbReference type="EMBL" id="USS89559.1"/>
    </source>
</evidence>
<dbReference type="PANTHER" id="PTHR42837">
    <property type="entry name" value="REGULATOR OF SIGMA-E PROTEASE RSEP"/>
    <property type="match status" value="1"/>
</dbReference>
<dbReference type="Gene3D" id="2.30.42.10">
    <property type="match status" value="1"/>
</dbReference>
<dbReference type="InterPro" id="IPR041489">
    <property type="entry name" value="PDZ_6"/>
</dbReference>
<dbReference type="NCBIfam" id="TIGR00054">
    <property type="entry name" value="RIP metalloprotease RseP"/>
    <property type="match status" value="1"/>
</dbReference>
<sequence>MITTIISFIIVFGILVFVHEFGHFIVAKRAGIMVREFSIGMGPKLFFYRKNHTTYTIRLLPLGGYVRLAGSADDEDDQIKPGVTVKLQLNQQQQVIKIDLSQKSNVFQGIPVQVTKADLVHDLFIEGYENGDESELKRFPVNHDAILVNPEGIELQIAPADVQFQNAPVGKKLLVNAAGIFNNVLLAIVAFTLLSFLQGGVASNSNQIQIPKNQPSVAKQAGIKSGDRIVAVDGQQTKDFNSVATQISKRPKQRVTLTVVEQGKRRNITLTTEAQTVQKKRVGMIGVTKSVNPSLTAKLTAGFTQTWSSTKMLGSALWRMVSGHFSLNDLGGPVAIYASTSQATAYGLVGVVSLLAWLSINLAVINLIPIPALDGGKILLNLIELVRRKTLSEKVETGITLVGFAFLAVLMILVTWNDIMRYFIR</sequence>
<dbReference type="CDD" id="cd06163">
    <property type="entry name" value="S2P-M50_PDZ_RseP-like"/>
    <property type="match status" value="1"/>
</dbReference>
<feature type="transmembrane region" description="Helical" evidence="11">
    <location>
        <begin position="345"/>
        <end position="368"/>
    </location>
</feature>
<keyword evidence="14" id="KW-1185">Reference proteome</keyword>
<keyword evidence="4" id="KW-0645">Protease</keyword>
<reference evidence="13" key="1">
    <citation type="submission" date="2022-05" db="EMBL/GenBank/DDBJ databases">
        <authorList>
            <person name="Oliphant S.A."/>
            <person name="Watson-Haigh N.S."/>
            <person name="Sumby K.M."/>
            <person name="Gardner J.M."/>
            <person name="Jiranek V."/>
        </authorList>
    </citation>
    <scope>NUCLEOTIDE SEQUENCE</scope>
    <source>
        <strain evidence="13">KI4_B1</strain>
    </source>
</reference>
<dbReference type="GO" id="GO:0004222">
    <property type="term" value="F:metalloendopeptidase activity"/>
    <property type="evidence" value="ECO:0007669"/>
    <property type="project" value="InterPro"/>
</dbReference>
<keyword evidence="10 11" id="KW-0472">Membrane</keyword>
<comment type="similarity">
    <text evidence="3 11">Belongs to the peptidase M50B family.</text>
</comment>
<dbReference type="InterPro" id="IPR004387">
    <property type="entry name" value="Pept_M50_Zn"/>
</dbReference>
<keyword evidence="5 11" id="KW-0812">Transmembrane</keyword>
<dbReference type="Pfam" id="PF02163">
    <property type="entry name" value="Peptidase_M50"/>
    <property type="match status" value="1"/>
</dbReference>
<evidence type="ECO:0000256" key="9">
    <source>
        <dbReference type="ARBA" id="ARBA00023049"/>
    </source>
</evidence>
<dbReference type="GO" id="GO:0016020">
    <property type="term" value="C:membrane"/>
    <property type="evidence" value="ECO:0007669"/>
    <property type="project" value="UniProtKB-SubCell"/>
</dbReference>
<keyword evidence="7 11" id="KW-0862">Zinc</keyword>
<keyword evidence="6 11" id="KW-0378">Hydrolase</keyword>
<dbReference type="Proteomes" id="UP001055911">
    <property type="component" value="Chromosome"/>
</dbReference>
<evidence type="ECO:0000256" key="10">
    <source>
        <dbReference type="ARBA" id="ARBA00023136"/>
    </source>
</evidence>
<dbReference type="Pfam" id="PF17820">
    <property type="entry name" value="PDZ_6"/>
    <property type="match status" value="1"/>
</dbReference>
<evidence type="ECO:0000256" key="5">
    <source>
        <dbReference type="ARBA" id="ARBA00022692"/>
    </source>
</evidence>
<dbReference type="InterPro" id="IPR001478">
    <property type="entry name" value="PDZ"/>
</dbReference>
<dbReference type="EMBL" id="CP097119">
    <property type="protein sequence ID" value="USS89559.1"/>
    <property type="molecule type" value="Genomic_DNA"/>
</dbReference>
<proteinExistence type="inferred from homology"/>
<keyword evidence="11" id="KW-0479">Metal-binding</keyword>
<dbReference type="InterPro" id="IPR036034">
    <property type="entry name" value="PDZ_sf"/>
</dbReference>
<evidence type="ECO:0000256" key="7">
    <source>
        <dbReference type="ARBA" id="ARBA00022833"/>
    </source>
</evidence>
<dbReference type="InterPro" id="IPR008915">
    <property type="entry name" value="Peptidase_M50"/>
</dbReference>
<evidence type="ECO:0000256" key="3">
    <source>
        <dbReference type="ARBA" id="ARBA00007931"/>
    </source>
</evidence>
<dbReference type="EC" id="3.4.24.-" evidence="11"/>
<dbReference type="SMART" id="SM00228">
    <property type="entry name" value="PDZ"/>
    <property type="match status" value="1"/>
</dbReference>
<evidence type="ECO:0000313" key="14">
    <source>
        <dbReference type="Proteomes" id="UP001055911"/>
    </source>
</evidence>
<dbReference type="SUPFAM" id="SSF50156">
    <property type="entry name" value="PDZ domain-like"/>
    <property type="match status" value="1"/>
</dbReference>
<keyword evidence="9 11" id="KW-0482">Metalloprotease</keyword>
<evidence type="ECO:0000256" key="4">
    <source>
        <dbReference type="ARBA" id="ARBA00022670"/>
    </source>
</evidence>
<dbReference type="GO" id="GO:0006508">
    <property type="term" value="P:proteolysis"/>
    <property type="evidence" value="ECO:0007669"/>
    <property type="project" value="UniProtKB-KW"/>
</dbReference>
<evidence type="ECO:0000256" key="11">
    <source>
        <dbReference type="RuleBase" id="RU362031"/>
    </source>
</evidence>
<protein>
    <recommendedName>
        <fullName evidence="11">Zinc metalloprotease</fullName>
        <ecNumber evidence="11">3.4.24.-</ecNumber>
    </recommendedName>
</protein>